<sequence length="60" mass="6631">MMLHFLITGKANCLLQKCLYISAFSKWRGRNAGVWGELTGCAGIRGELQVVGCRFQGKLV</sequence>
<reference evidence="2" key="1">
    <citation type="submission" date="2016-04" db="EMBL/GenBank/DDBJ databases">
        <authorList>
            <person name="Chen L."/>
            <person name="Zhuang W."/>
            <person name="Wang G."/>
        </authorList>
    </citation>
    <scope>NUCLEOTIDE SEQUENCE [LARGE SCALE GENOMIC DNA]</scope>
    <source>
        <strain evidence="2">208</strain>
    </source>
</reference>
<keyword evidence="2" id="KW-1185">Reference proteome</keyword>
<dbReference type="Proteomes" id="UP000192276">
    <property type="component" value="Unassembled WGS sequence"/>
</dbReference>
<dbReference type="AlphaFoldDB" id="A0A1V9G3F4"/>
<proteinExistence type="predicted"/>
<protein>
    <submittedName>
        <fullName evidence="1">Uncharacterized protein</fullName>
    </submittedName>
</protein>
<evidence type="ECO:0000313" key="2">
    <source>
        <dbReference type="Proteomes" id="UP000192276"/>
    </source>
</evidence>
<comment type="caution">
    <text evidence="1">The sequence shown here is derived from an EMBL/GenBank/DDBJ whole genome shotgun (WGS) entry which is preliminary data.</text>
</comment>
<dbReference type="EMBL" id="LWBP01000078">
    <property type="protein sequence ID" value="OQP65094.1"/>
    <property type="molecule type" value="Genomic_DNA"/>
</dbReference>
<evidence type="ECO:0000313" key="1">
    <source>
        <dbReference type="EMBL" id="OQP65094.1"/>
    </source>
</evidence>
<accession>A0A1V9G3F4</accession>
<name>A0A1V9G3F4_9BACT</name>
<organism evidence="1 2">
    <name type="scientific">Niastella populi</name>
    <dbReference type="NCBI Taxonomy" id="550983"/>
    <lineage>
        <taxon>Bacteria</taxon>
        <taxon>Pseudomonadati</taxon>
        <taxon>Bacteroidota</taxon>
        <taxon>Chitinophagia</taxon>
        <taxon>Chitinophagales</taxon>
        <taxon>Chitinophagaceae</taxon>
        <taxon>Niastella</taxon>
    </lineage>
</organism>
<gene>
    <name evidence="1" type="ORF">A4R26_15430</name>
</gene>